<reference evidence="2" key="1">
    <citation type="journal article" date="2019" name="Sci. Rep.">
        <title>Draft genome of Tanacetum cinerariifolium, the natural source of mosquito coil.</title>
        <authorList>
            <person name="Yamashiro T."/>
            <person name="Shiraishi A."/>
            <person name="Satake H."/>
            <person name="Nakayama K."/>
        </authorList>
    </citation>
    <scope>NUCLEOTIDE SEQUENCE</scope>
</reference>
<dbReference type="EMBL" id="BKCJ011975578">
    <property type="protein sequence ID" value="GFD63408.1"/>
    <property type="molecule type" value="Genomic_DNA"/>
</dbReference>
<organism evidence="2">
    <name type="scientific">Tanacetum cinerariifolium</name>
    <name type="common">Dalmatian daisy</name>
    <name type="synonym">Chrysanthemum cinerariifolium</name>
    <dbReference type="NCBI Taxonomy" id="118510"/>
    <lineage>
        <taxon>Eukaryota</taxon>
        <taxon>Viridiplantae</taxon>
        <taxon>Streptophyta</taxon>
        <taxon>Embryophyta</taxon>
        <taxon>Tracheophyta</taxon>
        <taxon>Spermatophyta</taxon>
        <taxon>Magnoliopsida</taxon>
        <taxon>eudicotyledons</taxon>
        <taxon>Gunneridae</taxon>
        <taxon>Pentapetalae</taxon>
        <taxon>asterids</taxon>
        <taxon>campanulids</taxon>
        <taxon>Asterales</taxon>
        <taxon>Asteraceae</taxon>
        <taxon>Asteroideae</taxon>
        <taxon>Anthemideae</taxon>
        <taxon>Anthemidinae</taxon>
        <taxon>Tanacetum</taxon>
    </lineage>
</organism>
<protein>
    <submittedName>
        <fullName evidence="2">Uncharacterized protein</fullName>
    </submittedName>
</protein>
<evidence type="ECO:0000256" key="1">
    <source>
        <dbReference type="SAM" id="MobiDB-lite"/>
    </source>
</evidence>
<proteinExistence type="predicted"/>
<evidence type="ECO:0000313" key="2">
    <source>
        <dbReference type="EMBL" id="GFD63408.1"/>
    </source>
</evidence>
<dbReference type="AlphaFoldDB" id="A0A699Y0J4"/>
<accession>A0A699Y0J4</accession>
<feature type="region of interest" description="Disordered" evidence="1">
    <location>
        <begin position="1"/>
        <end position="53"/>
    </location>
</feature>
<sequence length="53" mass="5851">MEDQPLPVDASPTALSPGYVVDSDPENDEKDHKEDPAYYPADRGNNEDDESSK</sequence>
<comment type="caution">
    <text evidence="2">The sequence shown here is derived from an EMBL/GenBank/DDBJ whole genome shotgun (WGS) entry which is preliminary data.</text>
</comment>
<gene>
    <name evidence="2" type="ORF">Tci_935377</name>
</gene>
<name>A0A699Y0J4_TANCI</name>
<feature type="non-terminal residue" evidence="2">
    <location>
        <position position="1"/>
    </location>
</feature>